<dbReference type="GeneID" id="25914772"/>
<reference evidence="1 2" key="1">
    <citation type="submission" date="2011-02" db="EMBL/GenBank/DDBJ databases">
        <title>The Genome Sequence of Sphaeroforma arctica JP610.</title>
        <authorList>
            <consortium name="The Broad Institute Genome Sequencing Platform"/>
            <person name="Russ C."/>
            <person name="Cuomo C."/>
            <person name="Young S.K."/>
            <person name="Zeng Q."/>
            <person name="Gargeya S."/>
            <person name="Alvarado L."/>
            <person name="Berlin A."/>
            <person name="Chapman S.B."/>
            <person name="Chen Z."/>
            <person name="Freedman E."/>
            <person name="Gellesch M."/>
            <person name="Goldberg J."/>
            <person name="Griggs A."/>
            <person name="Gujja S."/>
            <person name="Heilman E."/>
            <person name="Heiman D."/>
            <person name="Howarth C."/>
            <person name="Mehta T."/>
            <person name="Neiman D."/>
            <person name="Pearson M."/>
            <person name="Roberts A."/>
            <person name="Saif S."/>
            <person name="Shea T."/>
            <person name="Shenoy N."/>
            <person name="Sisk P."/>
            <person name="Stolte C."/>
            <person name="Sykes S."/>
            <person name="White J."/>
            <person name="Yandava C."/>
            <person name="Burger G."/>
            <person name="Gray M.W."/>
            <person name="Holland P.W.H."/>
            <person name="King N."/>
            <person name="Lang F.B.F."/>
            <person name="Roger A.J."/>
            <person name="Ruiz-Trillo I."/>
            <person name="Haas B."/>
            <person name="Nusbaum C."/>
            <person name="Birren B."/>
        </authorList>
    </citation>
    <scope>NUCLEOTIDE SEQUENCE [LARGE SCALE GENOMIC DNA]</scope>
    <source>
        <strain evidence="1 2">JP610</strain>
    </source>
</reference>
<protein>
    <submittedName>
        <fullName evidence="1">Uncharacterized protein</fullName>
    </submittedName>
</protein>
<dbReference type="RefSeq" id="XP_014147077.1">
    <property type="nucleotide sequence ID" value="XM_014291602.1"/>
</dbReference>
<dbReference type="AlphaFoldDB" id="A0A0L0F8Y2"/>
<proteinExistence type="predicted"/>
<evidence type="ECO:0000313" key="1">
    <source>
        <dbReference type="EMBL" id="KNC73175.1"/>
    </source>
</evidence>
<name>A0A0L0F8Y2_9EUKA</name>
<accession>A0A0L0F8Y2</accession>
<dbReference type="EMBL" id="KQ245969">
    <property type="protein sequence ID" value="KNC73175.1"/>
    <property type="molecule type" value="Genomic_DNA"/>
</dbReference>
<gene>
    <name evidence="1" type="ORF">SARC_14268</name>
</gene>
<dbReference type="Proteomes" id="UP000054560">
    <property type="component" value="Unassembled WGS sequence"/>
</dbReference>
<organism evidence="1 2">
    <name type="scientific">Sphaeroforma arctica JP610</name>
    <dbReference type="NCBI Taxonomy" id="667725"/>
    <lineage>
        <taxon>Eukaryota</taxon>
        <taxon>Ichthyosporea</taxon>
        <taxon>Ichthyophonida</taxon>
        <taxon>Sphaeroforma</taxon>
    </lineage>
</organism>
<sequence length="70" mass="8347">MAQMDKRANPYGPPWQYKGQQFDLAFPWHEKWNKFKNSPAYRKRAPHKDEMISLVSGYLAFMALMIRRNG</sequence>
<evidence type="ECO:0000313" key="2">
    <source>
        <dbReference type="Proteomes" id="UP000054560"/>
    </source>
</evidence>
<keyword evidence="2" id="KW-1185">Reference proteome</keyword>
<feature type="non-terminal residue" evidence="1">
    <location>
        <position position="70"/>
    </location>
</feature>